<evidence type="ECO:0000313" key="3">
    <source>
        <dbReference type="Proteomes" id="UP000030645"/>
    </source>
</evidence>
<reference evidence="3" key="1">
    <citation type="submission" date="2013-01" db="EMBL/GenBank/DDBJ databases">
        <title>Draft Genome Sequence of a Mulberry Tree, Morus notabilis C.K. Schneid.</title>
        <authorList>
            <person name="He N."/>
            <person name="Zhao S."/>
        </authorList>
    </citation>
    <scope>NUCLEOTIDE SEQUENCE</scope>
</reference>
<keyword evidence="3" id="KW-1185">Reference proteome</keyword>
<evidence type="ECO:0000313" key="2">
    <source>
        <dbReference type="EMBL" id="EXB39944.1"/>
    </source>
</evidence>
<dbReference type="EMBL" id="KE343739">
    <property type="protein sequence ID" value="EXB39944.1"/>
    <property type="molecule type" value="Genomic_DNA"/>
</dbReference>
<gene>
    <name evidence="2" type="ORF">L484_001703</name>
</gene>
<name>W9QW29_9ROSA</name>
<dbReference type="AlphaFoldDB" id="W9QW29"/>
<feature type="region of interest" description="Disordered" evidence="1">
    <location>
        <begin position="1"/>
        <end position="25"/>
    </location>
</feature>
<evidence type="ECO:0000256" key="1">
    <source>
        <dbReference type="SAM" id="MobiDB-lite"/>
    </source>
</evidence>
<dbReference type="Proteomes" id="UP000030645">
    <property type="component" value="Unassembled WGS sequence"/>
</dbReference>
<sequence>MGHSLTDYGWSPEKPLEDRRKNRQTVAGKDVGGFLKSLSESRRRVVEKLVRKAAKGFPKKLPEVAENAVERLPKKQLDRCT</sequence>
<accession>W9QW29</accession>
<organism evidence="2 3">
    <name type="scientific">Morus notabilis</name>
    <dbReference type="NCBI Taxonomy" id="981085"/>
    <lineage>
        <taxon>Eukaryota</taxon>
        <taxon>Viridiplantae</taxon>
        <taxon>Streptophyta</taxon>
        <taxon>Embryophyta</taxon>
        <taxon>Tracheophyta</taxon>
        <taxon>Spermatophyta</taxon>
        <taxon>Magnoliopsida</taxon>
        <taxon>eudicotyledons</taxon>
        <taxon>Gunneridae</taxon>
        <taxon>Pentapetalae</taxon>
        <taxon>rosids</taxon>
        <taxon>fabids</taxon>
        <taxon>Rosales</taxon>
        <taxon>Moraceae</taxon>
        <taxon>Moreae</taxon>
        <taxon>Morus</taxon>
    </lineage>
</organism>
<proteinExistence type="predicted"/>
<protein>
    <submittedName>
        <fullName evidence="2">Uncharacterized protein</fullName>
    </submittedName>
</protein>